<proteinExistence type="predicted"/>
<organism evidence="1 2">
    <name type="scientific">Mycobacterium kansasii</name>
    <dbReference type="NCBI Taxonomy" id="1768"/>
    <lineage>
        <taxon>Bacteria</taxon>
        <taxon>Bacillati</taxon>
        <taxon>Actinomycetota</taxon>
        <taxon>Actinomycetes</taxon>
        <taxon>Mycobacteriales</taxon>
        <taxon>Mycobacteriaceae</taxon>
        <taxon>Mycobacterium</taxon>
    </lineage>
</organism>
<gene>
    <name evidence="1" type="ORF">BZL30_5023</name>
</gene>
<sequence>MYLIGNGPGQLIGIFNSVWGQYPAAVSWQAASDQLRQDLGVPAAS</sequence>
<reference evidence="1 2" key="1">
    <citation type="submission" date="2017-02" db="EMBL/GenBank/DDBJ databases">
        <title>Complete genome sequences of Mycobacterium kansasii strains isolated from rhesus macaques.</title>
        <authorList>
            <person name="Panda A."/>
            <person name="Nagaraj S."/>
            <person name="Zhao X."/>
            <person name="Tettelin H."/>
            <person name="Detolla L.J."/>
        </authorList>
    </citation>
    <scope>NUCLEOTIDE SEQUENCE [LARGE SCALE GENOMIC DNA]</scope>
    <source>
        <strain evidence="1 2">11-3813</strain>
    </source>
</reference>
<comment type="caution">
    <text evidence="1">The sequence shown here is derived from an EMBL/GenBank/DDBJ whole genome shotgun (WGS) entry which is preliminary data.</text>
</comment>
<name>A0A1V3X3J7_MYCKA</name>
<evidence type="ECO:0000313" key="1">
    <source>
        <dbReference type="EMBL" id="OOK73668.1"/>
    </source>
</evidence>
<evidence type="ECO:0000313" key="2">
    <source>
        <dbReference type="Proteomes" id="UP000189229"/>
    </source>
</evidence>
<dbReference type="EMBL" id="MVBM01000004">
    <property type="protein sequence ID" value="OOK73668.1"/>
    <property type="molecule type" value="Genomic_DNA"/>
</dbReference>
<accession>A0A1V3X3J7</accession>
<dbReference type="AlphaFoldDB" id="A0A1V3X3J7"/>
<protein>
    <submittedName>
        <fullName evidence="1">Uncharacterized protein</fullName>
    </submittedName>
</protein>
<dbReference type="Proteomes" id="UP000189229">
    <property type="component" value="Unassembled WGS sequence"/>
</dbReference>